<dbReference type="SUPFAM" id="SSF46785">
    <property type="entry name" value="Winged helix' DNA-binding domain"/>
    <property type="match status" value="1"/>
</dbReference>
<evidence type="ECO:0000256" key="3">
    <source>
        <dbReference type="ARBA" id="ARBA00023125"/>
    </source>
</evidence>
<evidence type="ECO:0000313" key="7">
    <source>
        <dbReference type="Proteomes" id="UP000198889"/>
    </source>
</evidence>
<keyword evidence="7" id="KW-1185">Reference proteome</keyword>
<dbReference type="GO" id="GO:0043565">
    <property type="term" value="F:sequence-specific DNA binding"/>
    <property type="evidence" value="ECO:0007669"/>
    <property type="project" value="TreeGrafter"/>
</dbReference>
<dbReference type="Pfam" id="PF00126">
    <property type="entry name" value="HTH_1"/>
    <property type="match status" value="1"/>
</dbReference>
<dbReference type="InterPro" id="IPR036390">
    <property type="entry name" value="WH_DNA-bd_sf"/>
</dbReference>
<dbReference type="Proteomes" id="UP000198889">
    <property type="component" value="Unassembled WGS sequence"/>
</dbReference>
<name>A0A1G4SFZ2_9HYPH</name>
<dbReference type="EMBL" id="FMTP01000003">
    <property type="protein sequence ID" value="SCW67847.1"/>
    <property type="molecule type" value="Genomic_DNA"/>
</dbReference>
<dbReference type="PRINTS" id="PR00039">
    <property type="entry name" value="HTHLYSR"/>
</dbReference>
<comment type="similarity">
    <text evidence="1">Belongs to the LysR transcriptional regulatory family.</text>
</comment>
<evidence type="ECO:0000313" key="6">
    <source>
        <dbReference type="EMBL" id="SCW67847.1"/>
    </source>
</evidence>
<evidence type="ECO:0000256" key="4">
    <source>
        <dbReference type="ARBA" id="ARBA00023163"/>
    </source>
</evidence>
<dbReference type="PROSITE" id="PS50931">
    <property type="entry name" value="HTH_LYSR"/>
    <property type="match status" value="1"/>
</dbReference>
<sequence length="298" mass="32492">MDTRHLEAFRAVYENGSMSAAAVLLGKSQPAISNLIARLEDEIGLKLFHRAHGRLEATPEAETFFAAIVRTLDAMERTLAVSRNLKGLSSATLLIASPPGLATYLLPPIIADVLKENAGATARFITRSSYAVRDLGTIGAFDVGFAELPIDIHVASLELFEVACMCVMRADHPLAGERCVGPEQLDSQPFVTLFPEHITHIAAAEAFFEAQAHWNVVAEVEFFGTACVLVQQLGAVTLVDPATARFFQAMGLVAIPFRPLVPYRFGMFRPSTRPPSRISVAFMERFRRTVAPDLAAPR</sequence>
<dbReference type="InterPro" id="IPR000847">
    <property type="entry name" value="LysR_HTH_N"/>
</dbReference>
<accession>A0A1G4SFZ2</accession>
<keyword evidence="4" id="KW-0804">Transcription</keyword>
<dbReference type="STRING" id="177413.SAMN05660859_2172"/>
<reference evidence="7" key="1">
    <citation type="submission" date="2016-10" db="EMBL/GenBank/DDBJ databases">
        <authorList>
            <person name="Varghese N."/>
            <person name="Submissions S."/>
        </authorList>
    </citation>
    <scope>NUCLEOTIDE SEQUENCE [LARGE SCALE GENOMIC DNA]</scope>
    <source>
        <strain evidence="7">CGMCC 1.1761</strain>
    </source>
</reference>
<keyword evidence="3 6" id="KW-0238">DNA-binding</keyword>
<proteinExistence type="inferred from homology"/>
<dbReference type="GO" id="GO:0010628">
    <property type="term" value="P:positive regulation of gene expression"/>
    <property type="evidence" value="ECO:0007669"/>
    <property type="project" value="TreeGrafter"/>
</dbReference>
<protein>
    <submittedName>
        <fullName evidence="6">DNA-binding transcriptional regulator, LysR family</fullName>
    </submittedName>
</protein>
<dbReference type="Gene3D" id="1.10.10.10">
    <property type="entry name" value="Winged helix-like DNA-binding domain superfamily/Winged helix DNA-binding domain"/>
    <property type="match status" value="1"/>
</dbReference>
<dbReference type="SUPFAM" id="SSF53850">
    <property type="entry name" value="Periplasmic binding protein-like II"/>
    <property type="match status" value="1"/>
</dbReference>
<organism evidence="6 7">
    <name type="scientific">Ancylobacter rudongensis</name>
    <dbReference type="NCBI Taxonomy" id="177413"/>
    <lineage>
        <taxon>Bacteria</taxon>
        <taxon>Pseudomonadati</taxon>
        <taxon>Pseudomonadota</taxon>
        <taxon>Alphaproteobacteria</taxon>
        <taxon>Hyphomicrobiales</taxon>
        <taxon>Xanthobacteraceae</taxon>
        <taxon>Ancylobacter</taxon>
    </lineage>
</organism>
<evidence type="ECO:0000256" key="1">
    <source>
        <dbReference type="ARBA" id="ARBA00009437"/>
    </source>
</evidence>
<dbReference type="RefSeq" id="WP_091439185.1">
    <property type="nucleotide sequence ID" value="NZ_FMTP01000003.1"/>
</dbReference>
<gene>
    <name evidence="6" type="ORF">SAMN05660859_2172</name>
</gene>
<dbReference type="InterPro" id="IPR036388">
    <property type="entry name" value="WH-like_DNA-bd_sf"/>
</dbReference>
<feature type="domain" description="HTH lysR-type" evidence="5">
    <location>
        <begin position="1"/>
        <end position="58"/>
    </location>
</feature>
<evidence type="ECO:0000256" key="2">
    <source>
        <dbReference type="ARBA" id="ARBA00023015"/>
    </source>
</evidence>
<dbReference type="PANTHER" id="PTHR30427">
    <property type="entry name" value="TRANSCRIPTIONAL ACTIVATOR PROTEIN LYSR"/>
    <property type="match status" value="1"/>
</dbReference>
<dbReference type="InterPro" id="IPR005119">
    <property type="entry name" value="LysR_subst-bd"/>
</dbReference>
<keyword evidence="2" id="KW-0805">Transcription regulation</keyword>
<dbReference type="AlphaFoldDB" id="A0A1G4SFZ2"/>
<dbReference type="GO" id="GO:0003700">
    <property type="term" value="F:DNA-binding transcription factor activity"/>
    <property type="evidence" value="ECO:0007669"/>
    <property type="project" value="InterPro"/>
</dbReference>
<dbReference type="Gene3D" id="3.40.190.290">
    <property type="match status" value="1"/>
</dbReference>
<dbReference type="Pfam" id="PF03466">
    <property type="entry name" value="LysR_substrate"/>
    <property type="match status" value="1"/>
</dbReference>
<evidence type="ECO:0000259" key="5">
    <source>
        <dbReference type="PROSITE" id="PS50931"/>
    </source>
</evidence>
<dbReference type="PANTHER" id="PTHR30427:SF1">
    <property type="entry name" value="TRANSCRIPTIONAL ACTIVATOR PROTEIN LYSR"/>
    <property type="match status" value="1"/>
</dbReference>